<feature type="transmembrane region" description="Helical" evidence="1">
    <location>
        <begin position="153"/>
        <end position="174"/>
    </location>
</feature>
<feature type="transmembrane region" description="Helical" evidence="1">
    <location>
        <begin position="72"/>
        <end position="90"/>
    </location>
</feature>
<feature type="transmembrane region" description="Helical" evidence="1">
    <location>
        <begin position="119"/>
        <end position="141"/>
    </location>
</feature>
<dbReference type="STRING" id="1384054.N790_06725"/>
<dbReference type="PATRIC" id="fig|1384054.3.peg.1360"/>
<feature type="transmembrane region" description="Helical" evidence="1">
    <location>
        <begin position="41"/>
        <end position="60"/>
    </location>
</feature>
<gene>
    <name evidence="2" type="ORF">N790_06725</name>
</gene>
<accession>A0A091BBH7</accession>
<dbReference type="EMBL" id="AVCH01000153">
    <property type="protein sequence ID" value="KFN48194.1"/>
    <property type="molecule type" value="Genomic_DNA"/>
</dbReference>
<protein>
    <submittedName>
        <fullName evidence="2">Uncharacterized protein</fullName>
    </submittedName>
</protein>
<keyword evidence="3" id="KW-1185">Reference proteome</keyword>
<evidence type="ECO:0000313" key="3">
    <source>
        <dbReference type="Proteomes" id="UP000029392"/>
    </source>
</evidence>
<evidence type="ECO:0000256" key="1">
    <source>
        <dbReference type="SAM" id="Phobius"/>
    </source>
</evidence>
<sequence length="196" mass="21981">MSANQDWAELAADWRSQESPGIDVEALRAEATRRGRTLRRVLALEVVFSALVAVMCAYIALKPDADGFERWLFGGLGVFVVVYQAYMVWLRRREWSEAGLDASALLDVELRRCATTQHYWRLGMWASLAIWVGLFGLWLHALQAGWPAHRVDGLTGGLLANIVLMPALGLYGLWRSGQARARCRRLRALREQLGAA</sequence>
<dbReference type="AlphaFoldDB" id="A0A091BBH7"/>
<keyword evidence="1" id="KW-1133">Transmembrane helix</keyword>
<comment type="caution">
    <text evidence="2">The sequence shown here is derived from an EMBL/GenBank/DDBJ whole genome shotgun (WGS) entry which is preliminary data.</text>
</comment>
<keyword evidence="1" id="KW-0812">Transmembrane</keyword>
<dbReference type="eggNOG" id="ENOG50313XE">
    <property type="taxonomic scope" value="Bacteria"/>
</dbReference>
<dbReference type="Proteomes" id="UP000029392">
    <property type="component" value="Unassembled WGS sequence"/>
</dbReference>
<dbReference type="RefSeq" id="WP_043802721.1">
    <property type="nucleotide sequence ID" value="NZ_AVCH01000153.1"/>
</dbReference>
<reference evidence="2 3" key="1">
    <citation type="submission" date="2013-09" db="EMBL/GenBank/DDBJ databases">
        <title>Genome sequencing of Arenimonas malthae.</title>
        <authorList>
            <person name="Chen F."/>
            <person name="Wang G."/>
        </authorList>
    </citation>
    <scope>NUCLEOTIDE SEQUENCE [LARGE SCALE GENOMIC DNA]</scope>
    <source>
        <strain evidence="2 3">CC-JY-1</strain>
    </source>
</reference>
<dbReference type="OrthoDB" id="5966594at2"/>
<proteinExistence type="predicted"/>
<organism evidence="2 3">
    <name type="scientific">Arenimonas malthae CC-JY-1</name>
    <dbReference type="NCBI Taxonomy" id="1384054"/>
    <lineage>
        <taxon>Bacteria</taxon>
        <taxon>Pseudomonadati</taxon>
        <taxon>Pseudomonadota</taxon>
        <taxon>Gammaproteobacteria</taxon>
        <taxon>Lysobacterales</taxon>
        <taxon>Lysobacteraceae</taxon>
        <taxon>Arenimonas</taxon>
    </lineage>
</organism>
<name>A0A091BBH7_9GAMM</name>
<evidence type="ECO:0000313" key="2">
    <source>
        <dbReference type="EMBL" id="KFN48194.1"/>
    </source>
</evidence>
<keyword evidence="1" id="KW-0472">Membrane</keyword>